<dbReference type="PANTHER" id="PTHR43318">
    <property type="entry name" value="UDP-N-ACETYLGLUCOSAMINE 4,6-DEHYDRATASE"/>
    <property type="match status" value="1"/>
</dbReference>
<keyword evidence="2" id="KW-0472">Membrane</keyword>
<dbReference type="SUPFAM" id="SSF51735">
    <property type="entry name" value="NAD(P)-binding Rossmann-fold domains"/>
    <property type="match status" value="2"/>
</dbReference>
<reference evidence="4 5" key="1">
    <citation type="submission" date="2016-10" db="EMBL/GenBank/DDBJ databases">
        <authorList>
            <person name="de Groot N.N."/>
        </authorList>
    </citation>
    <scope>NUCLEOTIDE SEQUENCE [LARGE SCALE GENOMIC DNA]</scope>
    <source>
        <strain evidence="4 5">MON 2.2</strain>
    </source>
</reference>
<dbReference type="InterPro" id="IPR036291">
    <property type="entry name" value="NAD(P)-bd_dom_sf"/>
</dbReference>
<feature type="transmembrane region" description="Helical" evidence="2">
    <location>
        <begin position="49"/>
        <end position="70"/>
    </location>
</feature>
<evidence type="ECO:0000259" key="3">
    <source>
        <dbReference type="Pfam" id="PF02719"/>
    </source>
</evidence>
<feature type="transmembrane region" description="Helical" evidence="2">
    <location>
        <begin position="82"/>
        <end position="104"/>
    </location>
</feature>
<keyword evidence="5" id="KW-1185">Reference proteome</keyword>
<proteinExistence type="inferred from homology"/>
<organism evidence="4 5">
    <name type="scientific">Auraticoccus monumenti</name>
    <dbReference type="NCBI Taxonomy" id="675864"/>
    <lineage>
        <taxon>Bacteria</taxon>
        <taxon>Bacillati</taxon>
        <taxon>Actinomycetota</taxon>
        <taxon>Actinomycetes</taxon>
        <taxon>Propionibacteriales</taxon>
        <taxon>Propionibacteriaceae</taxon>
        <taxon>Auraticoccus</taxon>
    </lineage>
</organism>
<feature type="transmembrane region" description="Helical" evidence="2">
    <location>
        <begin position="16"/>
        <end position="37"/>
    </location>
</feature>
<sequence length="591" mass="63785">MPVFASTRDVVLRRAVLALFDATCWFIATVALVGARYDFAINEVQWGAVLVYAATVMLLQVAGGAALQLYRGRFPIGSFDEALHLGALVLAIALVVGMAFLLLVTEFPRGLAVSVPPGALMLMATARWAYRALREFQHPQAGGTRDRALLYGAGDLSAHLLRLMDHSPNPPFDVVGLIDDDPAKRWLRLSGRRVLGTGQELGRLAHSSGATHVVLAIGGDDKDLLRSISETVDAHGLKLLTLPAFQRLGEKQPQLENLHEVDVTDLLGRGQVDTDLTAIADYLSNRVVLITGAGGSIGSEIARQVHAFGPKELVLLDRDESALHGVQLSIYGQGLLDTPDMVLCDIRDAEALERVFEAHKPDVVFHAAALKHLPMLEQYPDEGWKTNVLGTLNVLDGAYRHGASHVVNISTDKAADPTSVLGKTKRIAEELTAWYADAGLGTFLSVRFGNVLGSRGSMLHTFTNQIRQGGPVTVTHPDVTRYFMTIREACQLTIQAGAIGQDGEVLVLDMGTPVSILEVAERLIAKSGKDVEIVFTGLRSGEKLHEVLFNRQESGTPSAHPLISRVDVPARHPSEVLDQPLTLLSTGSLTP</sequence>
<keyword evidence="2" id="KW-0812">Transmembrane</keyword>
<gene>
    <name evidence="4" type="ORF">SAMN04489747_4135</name>
</gene>
<evidence type="ECO:0000256" key="1">
    <source>
        <dbReference type="ARBA" id="ARBA00007430"/>
    </source>
</evidence>
<feature type="domain" description="Polysaccharide biosynthesis protein CapD-like" evidence="3">
    <location>
        <begin position="288"/>
        <end position="566"/>
    </location>
</feature>
<accession>A0A1G7F463</accession>
<dbReference type="PANTHER" id="PTHR43318:SF1">
    <property type="entry name" value="POLYSACCHARIDE BIOSYNTHESIS PROTEIN EPSC-RELATED"/>
    <property type="match status" value="1"/>
</dbReference>
<evidence type="ECO:0000313" key="4">
    <source>
        <dbReference type="EMBL" id="SDE70536.1"/>
    </source>
</evidence>
<dbReference type="RefSeq" id="WP_090596096.1">
    <property type="nucleotide sequence ID" value="NZ_LT629688.1"/>
</dbReference>
<keyword evidence="2" id="KW-1133">Transmembrane helix</keyword>
<dbReference type="InterPro" id="IPR003869">
    <property type="entry name" value="Polysac_CapD-like"/>
</dbReference>
<dbReference type="CDD" id="cd05237">
    <property type="entry name" value="UDP_invert_4-6DH_SDR_e"/>
    <property type="match status" value="1"/>
</dbReference>
<dbReference type="Pfam" id="PF02719">
    <property type="entry name" value="Polysacc_synt_2"/>
    <property type="match status" value="1"/>
</dbReference>
<evidence type="ECO:0000313" key="5">
    <source>
        <dbReference type="Proteomes" id="UP000198546"/>
    </source>
</evidence>
<dbReference type="STRING" id="675864.SAMN04489747_4135"/>
<dbReference type="Gene3D" id="3.40.50.720">
    <property type="entry name" value="NAD(P)-binding Rossmann-like Domain"/>
    <property type="match status" value="2"/>
</dbReference>
<dbReference type="InterPro" id="IPR051203">
    <property type="entry name" value="Polysaccharide_Synthase-Rel"/>
</dbReference>
<name>A0A1G7F463_9ACTN</name>
<protein>
    <submittedName>
        <fullName evidence="4">dTDP-glucose 4,6-dehydratase</fullName>
    </submittedName>
</protein>
<feature type="transmembrane region" description="Helical" evidence="2">
    <location>
        <begin position="110"/>
        <end position="130"/>
    </location>
</feature>
<dbReference type="AlphaFoldDB" id="A0A1G7F463"/>
<dbReference type="OrthoDB" id="9803111at2"/>
<comment type="similarity">
    <text evidence="1">Belongs to the polysaccharide synthase family.</text>
</comment>
<evidence type="ECO:0000256" key="2">
    <source>
        <dbReference type="SAM" id="Phobius"/>
    </source>
</evidence>
<dbReference type="Proteomes" id="UP000198546">
    <property type="component" value="Chromosome i"/>
</dbReference>
<dbReference type="EMBL" id="LT629688">
    <property type="protein sequence ID" value="SDE70536.1"/>
    <property type="molecule type" value="Genomic_DNA"/>
</dbReference>